<protein>
    <submittedName>
        <fullName evidence="2">DUF192 domain-containing protein</fullName>
    </submittedName>
</protein>
<feature type="chain" id="PRO_5041321107" evidence="1">
    <location>
        <begin position="29"/>
        <end position="177"/>
    </location>
</feature>
<dbReference type="AlphaFoldDB" id="A0AA35UQI7"/>
<evidence type="ECO:0000313" key="2">
    <source>
        <dbReference type="EMBL" id="CAI9121837.1"/>
    </source>
</evidence>
<evidence type="ECO:0000313" key="3">
    <source>
        <dbReference type="Proteomes" id="UP001176960"/>
    </source>
</evidence>
<dbReference type="Gene3D" id="2.60.120.1140">
    <property type="entry name" value="Protein of unknown function DUF192"/>
    <property type="match status" value="1"/>
</dbReference>
<comment type="caution">
    <text evidence="2">The sequence shown here is derived from an EMBL/GenBank/DDBJ whole genome shotgun (WGS) entry which is preliminary data.</text>
</comment>
<accession>A0AA35UQI7</accession>
<evidence type="ECO:0000256" key="1">
    <source>
        <dbReference type="SAM" id="SignalP"/>
    </source>
</evidence>
<gene>
    <name evidence="2" type="ORF">LMG32879_002691</name>
</gene>
<sequence length="177" mass="19021">MRKRQGTYRLLVGVLVIGAWLVGASAFAEDGATMASEVTEAQPELPKAPLVITLRDGRRSQFSVEVARRARELEVGEMFRTSIPPDGGMLFLWPRPFEAEMWMRHTLVPLDILFVGADHRIQAIAENAVPLSEAHISGRGPAAATIELAGGTTEKLGIEVGDAVSSPAMTGGIRSSE</sequence>
<dbReference type="Pfam" id="PF02643">
    <property type="entry name" value="DUF192"/>
    <property type="match status" value="1"/>
</dbReference>
<keyword evidence="1" id="KW-0732">Signal</keyword>
<dbReference type="EMBL" id="CATKSH010000025">
    <property type="protein sequence ID" value="CAI9121837.1"/>
    <property type="molecule type" value="Genomic_DNA"/>
</dbReference>
<organism evidence="2 3">
    <name type="scientific">Brytella acorum</name>
    <dbReference type="NCBI Taxonomy" id="2959299"/>
    <lineage>
        <taxon>Bacteria</taxon>
        <taxon>Pseudomonadati</taxon>
        <taxon>Pseudomonadota</taxon>
        <taxon>Alphaproteobacteria</taxon>
        <taxon>Acetobacterales</taxon>
        <taxon>Acetobacteraceae</taxon>
        <taxon>Brytella</taxon>
    </lineage>
</organism>
<dbReference type="PANTHER" id="PTHR37953">
    <property type="entry name" value="UPF0127 PROTEIN MJ1496"/>
    <property type="match status" value="1"/>
</dbReference>
<reference evidence="2" key="1">
    <citation type="submission" date="2023-03" db="EMBL/GenBank/DDBJ databases">
        <authorList>
            <person name="Cleenwerck I."/>
        </authorList>
    </citation>
    <scope>NUCLEOTIDE SEQUENCE</scope>
    <source>
        <strain evidence="2">LMG 32879</strain>
    </source>
</reference>
<dbReference type="PANTHER" id="PTHR37953:SF1">
    <property type="entry name" value="UPF0127 PROTEIN MJ1496"/>
    <property type="match status" value="1"/>
</dbReference>
<dbReference type="InterPro" id="IPR038695">
    <property type="entry name" value="Saro_0823-like_sf"/>
</dbReference>
<keyword evidence="3" id="KW-1185">Reference proteome</keyword>
<name>A0AA35UQI7_9PROT</name>
<dbReference type="RefSeq" id="WP_289843033.1">
    <property type="nucleotide sequence ID" value="NZ_CATKSH010000025.1"/>
</dbReference>
<proteinExistence type="predicted"/>
<dbReference type="InterPro" id="IPR003795">
    <property type="entry name" value="DUF192"/>
</dbReference>
<feature type="signal peptide" evidence="1">
    <location>
        <begin position="1"/>
        <end position="28"/>
    </location>
</feature>
<dbReference type="Proteomes" id="UP001176960">
    <property type="component" value="Unassembled WGS sequence"/>
</dbReference>